<dbReference type="GO" id="GO:0016020">
    <property type="term" value="C:membrane"/>
    <property type="evidence" value="ECO:0007669"/>
    <property type="project" value="UniProtKB-SubCell"/>
</dbReference>
<reference evidence="7 8" key="1">
    <citation type="journal article" date="2019" name="Nat. Ecol. Evol.">
        <title>Megaphylogeny resolves global patterns of mushroom evolution.</title>
        <authorList>
            <person name="Varga T."/>
            <person name="Krizsan K."/>
            <person name="Foldi C."/>
            <person name="Dima B."/>
            <person name="Sanchez-Garcia M."/>
            <person name="Sanchez-Ramirez S."/>
            <person name="Szollosi G.J."/>
            <person name="Szarkandi J.G."/>
            <person name="Papp V."/>
            <person name="Albert L."/>
            <person name="Andreopoulos W."/>
            <person name="Angelini C."/>
            <person name="Antonin V."/>
            <person name="Barry K.W."/>
            <person name="Bougher N.L."/>
            <person name="Buchanan P."/>
            <person name="Buyck B."/>
            <person name="Bense V."/>
            <person name="Catcheside P."/>
            <person name="Chovatia M."/>
            <person name="Cooper J."/>
            <person name="Damon W."/>
            <person name="Desjardin D."/>
            <person name="Finy P."/>
            <person name="Geml J."/>
            <person name="Haridas S."/>
            <person name="Hughes K."/>
            <person name="Justo A."/>
            <person name="Karasinski D."/>
            <person name="Kautmanova I."/>
            <person name="Kiss B."/>
            <person name="Kocsube S."/>
            <person name="Kotiranta H."/>
            <person name="LaButti K.M."/>
            <person name="Lechner B.E."/>
            <person name="Liimatainen K."/>
            <person name="Lipzen A."/>
            <person name="Lukacs Z."/>
            <person name="Mihaltcheva S."/>
            <person name="Morgado L.N."/>
            <person name="Niskanen T."/>
            <person name="Noordeloos M.E."/>
            <person name="Ohm R.A."/>
            <person name="Ortiz-Santana B."/>
            <person name="Ovrebo C."/>
            <person name="Racz N."/>
            <person name="Riley R."/>
            <person name="Savchenko A."/>
            <person name="Shiryaev A."/>
            <person name="Soop K."/>
            <person name="Spirin V."/>
            <person name="Szebenyi C."/>
            <person name="Tomsovsky M."/>
            <person name="Tulloss R.E."/>
            <person name="Uehling J."/>
            <person name="Grigoriev I.V."/>
            <person name="Vagvolgyi C."/>
            <person name="Papp T."/>
            <person name="Martin F.M."/>
            <person name="Miettinen O."/>
            <person name="Hibbett D.S."/>
            <person name="Nagy L.G."/>
        </authorList>
    </citation>
    <scope>NUCLEOTIDE SEQUENCE [LARGE SCALE GENOMIC DNA]</scope>
    <source>
        <strain evidence="7 8">CBS 962.96</strain>
    </source>
</reference>
<evidence type="ECO:0000256" key="1">
    <source>
        <dbReference type="ARBA" id="ARBA00004141"/>
    </source>
</evidence>
<keyword evidence="4 5" id="KW-0472">Membrane</keyword>
<evidence type="ECO:0000256" key="2">
    <source>
        <dbReference type="ARBA" id="ARBA00022692"/>
    </source>
</evidence>
<dbReference type="OrthoDB" id="5977743at2759"/>
<dbReference type="Proteomes" id="UP000297245">
    <property type="component" value="Unassembled WGS sequence"/>
</dbReference>
<evidence type="ECO:0000313" key="8">
    <source>
        <dbReference type="Proteomes" id="UP000297245"/>
    </source>
</evidence>
<dbReference type="PANTHER" id="PTHR13315">
    <property type="entry name" value="METALLO PHOSPHOESTERASE RELATED"/>
    <property type="match status" value="1"/>
</dbReference>
<gene>
    <name evidence="7" type="ORF">K435DRAFT_817758</name>
</gene>
<dbReference type="Pfam" id="PF00149">
    <property type="entry name" value="Metallophos"/>
    <property type="match status" value="1"/>
</dbReference>
<feature type="transmembrane region" description="Helical" evidence="5">
    <location>
        <begin position="491"/>
        <end position="508"/>
    </location>
</feature>
<evidence type="ECO:0000256" key="4">
    <source>
        <dbReference type="ARBA" id="ARBA00023136"/>
    </source>
</evidence>
<evidence type="ECO:0000259" key="6">
    <source>
        <dbReference type="Pfam" id="PF00149"/>
    </source>
</evidence>
<organism evidence="7 8">
    <name type="scientific">Dendrothele bispora (strain CBS 962.96)</name>
    <dbReference type="NCBI Taxonomy" id="1314807"/>
    <lineage>
        <taxon>Eukaryota</taxon>
        <taxon>Fungi</taxon>
        <taxon>Dikarya</taxon>
        <taxon>Basidiomycota</taxon>
        <taxon>Agaricomycotina</taxon>
        <taxon>Agaricomycetes</taxon>
        <taxon>Agaricomycetidae</taxon>
        <taxon>Agaricales</taxon>
        <taxon>Agaricales incertae sedis</taxon>
        <taxon>Dendrothele</taxon>
    </lineage>
</organism>
<proteinExistence type="predicted"/>
<accession>A0A4S8MI42</accession>
<dbReference type="GO" id="GO:0006506">
    <property type="term" value="P:GPI anchor biosynthetic process"/>
    <property type="evidence" value="ECO:0007669"/>
    <property type="project" value="InterPro"/>
</dbReference>
<feature type="domain" description="Calcineurin-like phosphoesterase" evidence="6">
    <location>
        <begin position="60"/>
        <end position="311"/>
    </location>
</feature>
<keyword evidence="3 5" id="KW-1133">Transmembrane helix</keyword>
<name>A0A4S8MI42_DENBC</name>
<evidence type="ECO:0000256" key="5">
    <source>
        <dbReference type="SAM" id="Phobius"/>
    </source>
</evidence>
<protein>
    <submittedName>
        <fullName evidence="7">Metallo-dependent phosphatase</fullName>
    </submittedName>
</protein>
<dbReference type="Gene3D" id="3.60.21.10">
    <property type="match status" value="1"/>
</dbReference>
<keyword evidence="8" id="KW-1185">Reference proteome</keyword>
<dbReference type="AlphaFoldDB" id="A0A4S8MI42"/>
<dbReference type="SUPFAM" id="SSF56300">
    <property type="entry name" value="Metallo-dependent phosphatases"/>
    <property type="match status" value="1"/>
</dbReference>
<evidence type="ECO:0000256" key="3">
    <source>
        <dbReference type="ARBA" id="ARBA00022989"/>
    </source>
</evidence>
<comment type="subcellular location">
    <subcellularLocation>
        <location evidence="1">Membrane</location>
        <topology evidence="1">Multi-pass membrane protein</topology>
    </subcellularLocation>
</comment>
<dbReference type="PANTHER" id="PTHR13315:SF4">
    <property type="entry name" value="METALLOPHOSPHOESTERASE, ISOFORM E"/>
    <property type="match status" value="1"/>
</dbReference>
<dbReference type="InterPro" id="IPR004843">
    <property type="entry name" value="Calcineurin-like_PHP"/>
</dbReference>
<dbReference type="GO" id="GO:0016787">
    <property type="term" value="F:hydrolase activity"/>
    <property type="evidence" value="ECO:0007669"/>
    <property type="project" value="InterPro"/>
</dbReference>
<evidence type="ECO:0000313" key="7">
    <source>
        <dbReference type="EMBL" id="THV02390.1"/>
    </source>
</evidence>
<sequence length="510" mass="57833">MTILKFSRRGTTVNVLRLLWIVITLWNESGIFSYSANRCSWPDSPLTKQVYAEDTRPAHLLVVADPQILDHRSYPGRPAILTYISQILVDLNLRKSWRAALRSNPDAIFFLGDMMDGGRIAMSDEEYEQYYQRFKKVFKTKKDIPVYFIPGNHDTGLGNLDMFSPAAHSRYVSHFGPLNDVVRIANHSIVLIDAPGLVEEDYKRYGHGRSYAKWQAVPGGTIDFVKRFAKGMFLCDDGDRRPKRKNEPTILLTHIPLSRPEGSNCGPLRERGTIHRGVGIGYQNTLGKYSSQFLLDSIRPSLVLSGDDHDYCEYIHSFEQGGSTLRIREVTVKSLSMAMGIRRPGYQLLSLNPSPGPDISHADIPCLMPDQLGIYLSVYIPLLILSLLALLFHTALRSRSFHPWSRSLPSSRKLSRLAREGNVLYENALDGDADEKIPLPVSSETPQYHRGLSWTFTVDGRKRRFSCCCSPSIRSGPWRFICDFLHDVRDIAAYPITIIVLISFWTFMDS</sequence>
<keyword evidence="2 5" id="KW-0812">Transmembrane</keyword>
<feature type="transmembrane region" description="Helical" evidence="5">
    <location>
        <begin position="372"/>
        <end position="396"/>
    </location>
</feature>
<dbReference type="InterPro" id="IPR029052">
    <property type="entry name" value="Metallo-depent_PP-like"/>
</dbReference>
<dbReference type="InterPro" id="IPR033308">
    <property type="entry name" value="PGAP5/Cdc1/Ted1"/>
</dbReference>
<dbReference type="EMBL" id="ML179077">
    <property type="protein sequence ID" value="THV02390.1"/>
    <property type="molecule type" value="Genomic_DNA"/>
</dbReference>
<dbReference type="GO" id="GO:0005783">
    <property type="term" value="C:endoplasmic reticulum"/>
    <property type="evidence" value="ECO:0007669"/>
    <property type="project" value="TreeGrafter"/>
</dbReference>